<evidence type="ECO:0000313" key="2">
    <source>
        <dbReference type="Proteomes" id="UP000619355"/>
    </source>
</evidence>
<reference evidence="2" key="1">
    <citation type="journal article" date="2019" name="Int. J. Syst. Evol. Microbiol.">
        <title>The Global Catalogue of Microorganisms (GCM) 10K type strain sequencing project: providing services to taxonomists for standard genome sequencing and annotation.</title>
        <authorList>
            <consortium name="The Broad Institute Genomics Platform"/>
            <consortium name="The Broad Institute Genome Sequencing Center for Infectious Disease"/>
            <person name="Wu L."/>
            <person name="Ma J."/>
        </authorList>
    </citation>
    <scope>NUCLEOTIDE SEQUENCE [LARGE SCALE GENOMIC DNA]</scope>
    <source>
        <strain evidence="2">JCM 4253</strain>
    </source>
</reference>
<dbReference type="EMBL" id="BNBF01000003">
    <property type="protein sequence ID" value="GHG40882.1"/>
    <property type="molecule type" value="Genomic_DNA"/>
</dbReference>
<accession>A0A919C4D2</accession>
<evidence type="ECO:0000313" key="1">
    <source>
        <dbReference type="EMBL" id="GHG40882.1"/>
    </source>
</evidence>
<comment type="caution">
    <text evidence="1">The sequence shown here is derived from an EMBL/GenBank/DDBJ whole genome shotgun (WGS) entry which is preliminary data.</text>
</comment>
<keyword evidence="2" id="KW-1185">Reference proteome</keyword>
<sequence>MRRRPTRTVFLRGAGKALLLVHLLREKVLSLVVSTSRGKAHRLCSGAAARQARHASEAGLREIAGAYQEMTPLTLRLLVIDDHCVPGTLDRDLFAPRRPAYKVRCRIRLTAYYTSCLPPGDTIDAILTAGDRPLSPIPFMHGHDGTGTELVPGPPGDRVRAGHVLDRDHPGRTLPEPEEEHRVYRRVHEPPHATVAGIRHQHGVVYRLTLPADDYYRVPRRP</sequence>
<dbReference type="RefSeq" id="WP_189979541.1">
    <property type="nucleotide sequence ID" value="NZ_BNBF01000003.1"/>
</dbReference>
<dbReference type="Proteomes" id="UP000619355">
    <property type="component" value="Unassembled WGS sequence"/>
</dbReference>
<gene>
    <name evidence="1" type="ORF">GCM10018980_15590</name>
</gene>
<organism evidence="1 2">
    <name type="scientific">Streptomyces capoamus</name>
    <dbReference type="NCBI Taxonomy" id="68183"/>
    <lineage>
        <taxon>Bacteria</taxon>
        <taxon>Bacillati</taxon>
        <taxon>Actinomycetota</taxon>
        <taxon>Actinomycetes</taxon>
        <taxon>Kitasatosporales</taxon>
        <taxon>Streptomycetaceae</taxon>
        <taxon>Streptomyces</taxon>
    </lineage>
</organism>
<name>A0A919C4D2_9ACTN</name>
<dbReference type="AlphaFoldDB" id="A0A919C4D2"/>
<protein>
    <submittedName>
        <fullName evidence="1">Uncharacterized protein</fullName>
    </submittedName>
</protein>
<proteinExistence type="predicted"/>